<evidence type="ECO:0008006" key="3">
    <source>
        <dbReference type="Google" id="ProtNLM"/>
    </source>
</evidence>
<feature type="non-terminal residue" evidence="1">
    <location>
        <position position="121"/>
    </location>
</feature>
<reference evidence="1" key="1">
    <citation type="journal article" date="2021" name="IMA Fungus">
        <title>Genomic characterization of three marine fungi, including Emericellopsis atlantica sp. nov. with signatures of a generalist lifestyle and marine biomass degradation.</title>
        <authorList>
            <person name="Hagestad O.C."/>
            <person name="Hou L."/>
            <person name="Andersen J.H."/>
            <person name="Hansen E.H."/>
            <person name="Altermark B."/>
            <person name="Li C."/>
            <person name="Kuhnert E."/>
            <person name="Cox R.J."/>
            <person name="Crous P.W."/>
            <person name="Spatafora J.W."/>
            <person name="Lail K."/>
            <person name="Amirebrahimi M."/>
            <person name="Lipzen A."/>
            <person name="Pangilinan J."/>
            <person name="Andreopoulos W."/>
            <person name="Hayes R.D."/>
            <person name="Ng V."/>
            <person name="Grigoriev I.V."/>
            <person name="Jackson S.A."/>
            <person name="Sutton T.D.S."/>
            <person name="Dobson A.D.W."/>
            <person name="Rama T."/>
        </authorList>
    </citation>
    <scope>NUCLEOTIDE SEQUENCE</scope>
    <source>
        <strain evidence="1">TRa3180A</strain>
    </source>
</reference>
<dbReference type="EMBL" id="MU254692">
    <property type="protein sequence ID" value="KAG9239950.1"/>
    <property type="molecule type" value="Genomic_DNA"/>
</dbReference>
<protein>
    <recommendedName>
        <fullName evidence="3">HTH CENPB-type domain-containing protein</fullName>
    </recommendedName>
</protein>
<evidence type="ECO:0000313" key="1">
    <source>
        <dbReference type="EMBL" id="KAG9239950.1"/>
    </source>
</evidence>
<sequence length="121" mass="13992">MDRASQVLAQGISIGVPNSYRALADHSDFFALLSIIKAQDQQYLRPWEEDVVVKYLLRMKHIPSIAFIAARKRPIAERPLKPPGKNWAKALEKRHLTLVLLAKSLGAMDWNRHNKYIYWKV</sequence>
<comment type="caution">
    <text evidence="1">The sequence shown here is derived from an EMBL/GenBank/DDBJ whole genome shotgun (WGS) entry which is preliminary data.</text>
</comment>
<proteinExistence type="predicted"/>
<keyword evidence="2" id="KW-1185">Reference proteome</keyword>
<name>A0A9P7YUD3_9HELO</name>
<gene>
    <name evidence="1" type="ORF">BJ878DRAFT_394058</name>
</gene>
<dbReference type="AlphaFoldDB" id="A0A9P7YUD3"/>
<evidence type="ECO:0000313" key="2">
    <source>
        <dbReference type="Proteomes" id="UP000887226"/>
    </source>
</evidence>
<dbReference type="OrthoDB" id="5420958at2759"/>
<organism evidence="1 2">
    <name type="scientific">Calycina marina</name>
    <dbReference type="NCBI Taxonomy" id="1763456"/>
    <lineage>
        <taxon>Eukaryota</taxon>
        <taxon>Fungi</taxon>
        <taxon>Dikarya</taxon>
        <taxon>Ascomycota</taxon>
        <taxon>Pezizomycotina</taxon>
        <taxon>Leotiomycetes</taxon>
        <taxon>Helotiales</taxon>
        <taxon>Pezizellaceae</taxon>
        <taxon>Calycina</taxon>
    </lineage>
</organism>
<accession>A0A9P7YUD3</accession>
<dbReference type="Proteomes" id="UP000887226">
    <property type="component" value="Unassembled WGS sequence"/>
</dbReference>